<dbReference type="OrthoDB" id="6773637at2759"/>
<accession>A0A3M7QJI4</accession>
<feature type="non-terminal residue" evidence="1">
    <location>
        <position position="151"/>
    </location>
</feature>
<organism evidence="1 2">
    <name type="scientific">Brachionus plicatilis</name>
    <name type="common">Marine rotifer</name>
    <name type="synonym">Brachionus muelleri</name>
    <dbReference type="NCBI Taxonomy" id="10195"/>
    <lineage>
        <taxon>Eukaryota</taxon>
        <taxon>Metazoa</taxon>
        <taxon>Spiralia</taxon>
        <taxon>Gnathifera</taxon>
        <taxon>Rotifera</taxon>
        <taxon>Eurotatoria</taxon>
        <taxon>Monogononta</taxon>
        <taxon>Pseudotrocha</taxon>
        <taxon>Ploima</taxon>
        <taxon>Brachionidae</taxon>
        <taxon>Brachionus</taxon>
    </lineage>
</organism>
<comment type="caution">
    <text evidence="1">The sequence shown here is derived from an EMBL/GenBank/DDBJ whole genome shotgun (WGS) entry which is preliminary data.</text>
</comment>
<proteinExistence type="predicted"/>
<gene>
    <name evidence="1" type="ORF">BpHYR1_033672</name>
</gene>
<evidence type="ECO:0000313" key="1">
    <source>
        <dbReference type="EMBL" id="RNA11423.1"/>
    </source>
</evidence>
<keyword evidence="2" id="KW-1185">Reference proteome</keyword>
<dbReference type="Proteomes" id="UP000276133">
    <property type="component" value="Unassembled WGS sequence"/>
</dbReference>
<reference evidence="1 2" key="1">
    <citation type="journal article" date="2018" name="Sci. Rep.">
        <title>Genomic signatures of local adaptation to the degree of environmental predictability in rotifers.</title>
        <authorList>
            <person name="Franch-Gras L."/>
            <person name="Hahn C."/>
            <person name="Garcia-Roger E.M."/>
            <person name="Carmona M.J."/>
            <person name="Serra M."/>
            <person name="Gomez A."/>
        </authorList>
    </citation>
    <scope>NUCLEOTIDE SEQUENCE [LARGE SCALE GENOMIC DNA]</scope>
    <source>
        <strain evidence="1">HYR1</strain>
    </source>
</reference>
<dbReference type="AlphaFoldDB" id="A0A3M7QJI4"/>
<name>A0A3M7QJI4_BRAPC</name>
<protein>
    <submittedName>
        <fullName evidence="1">Uncharacterized protein</fullName>
    </submittedName>
</protein>
<evidence type="ECO:0000313" key="2">
    <source>
        <dbReference type="Proteomes" id="UP000276133"/>
    </source>
</evidence>
<feature type="non-terminal residue" evidence="1">
    <location>
        <position position="1"/>
    </location>
</feature>
<dbReference type="EMBL" id="REGN01005956">
    <property type="protein sequence ID" value="RNA11423.1"/>
    <property type="molecule type" value="Genomic_DNA"/>
</dbReference>
<sequence>VDKGLTEAPNLICRIVDIDYDKSLHELASGAGVLNTLFARNCFELIKDCVVDIQVKLDKSLSVREAVSQLSIGGGQGMDFLSNNQLISVSPGTREDKIFTYKKDLLNEISFINTSNINSLSIEKFNYSNEKVDINNKNKLLYKSLVVKGPF</sequence>